<evidence type="ECO:0000256" key="1">
    <source>
        <dbReference type="SAM" id="MobiDB-lite"/>
    </source>
</evidence>
<reference evidence="2" key="1">
    <citation type="submission" date="2017-04" db="EMBL/GenBank/DDBJ databases">
        <title>Population genomics of picophytoplankton unveils novel chromosome hypervariability.</title>
        <authorList>
            <consortium name="DOE Joint Genome Institute"/>
            <person name="Blanc-Mathieu R."/>
            <person name="Krasovec M."/>
            <person name="Hebrard M."/>
            <person name="Yau S."/>
            <person name="Desgranges E."/>
            <person name="Martin J."/>
            <person name="Schackwitz W."/>
            <person name="Kuo A."/>
            <person name="Salin G."/>
            <person name="Donnadieu C."/>
            <person name="Desdevises Y."/>
            <person name="Sanchez-Ferandin S."/>
            <person name="Moreau H."/>
            <person name="Rivals E."/>
            <person name="Grigoriev I.V."/>
            <person name="Grimsley N."/>
            <person name="Eyre-Walker A."/>
            <person name="Piganeau G."/>
        </authorList>
    </citation>
    <scope>NUCLEOTIDE SEQUENCE [LARGE SCALE GENOMIC DNA]</scope>
    <source>
        <strain evidence="2">RCC 1115</strain>
    </source>
</reference>
<feature type="non-terminal residue" evidence="2">
    <location>
        <position position="1"/>
    </location>
</feature>
<accession>A0A1Y5IDX2</accession>
<dbReference type="EMBL" id="KZ155790">
    <property type="protein sequence ID" value="OUS45342.1"/>
    <property type="molecule type" value="Genomic_DNA"/>
</dbReference>
<gene>
    <name evidence="2" type="ORF">BE221DRAFT_76644</name>
</gene>
<name>A0A1Y5IDX2_OSTTA</name>
<feature type="region of interest" description="Disordered" evidence="1">
    <location>
        <begin position="35"/>
        <end position="84"/>
    </location>
</feature>
<sequence>PRARGRSSPRALYARFTDSFAINRRPDLACALNERVRSSTPRTSACESSSASARGVQSARAPRQHELSKRFPSRGVLSNQDSRF</sequence>
<feature type="compositionally biased region" description="Polar residues" evidence="1">
    <location>
        <begin position="38"/>
        <end position="52"/>
    </location>
</feature>
<organism evidence="2">
    <name type="scientific">Ostreococcus tauri</name>
    <name type="common">Marine green alga</name>
    <dbReference type="NCBI Taxonomy" id="70448"/>
    <lineage>
        <taxon>Eukaryota</taxon>
        <taxon>Viridiplantae</taxon>
        <taxon>Chlorophyta</taxon>
        <taxon>Mamiellophyceae</taxon>
        <taxon>Mamiellales</taxon>
        <taxon>Bathycoccaceae</taxon>
        <taxon>Ostreococcus</taxon>
    </lineage>
</organism>
<protein>
    <submittedName>
        <fullName evidence="2">Uncharacterized protein</fullName>
    </submittedName>
</protein>
<proteinExistence type="predicted"/>
<dbReference type="AlphaFoldDB" id="A0A1Y5IDX2"/>
<evidence type="ECO:0000313" key="2">
    <source>
        <dbReference type="EMBL" id="OUS45342.1"/>
    </source>
</evidence>
<dbReference type="Proteomes" id="UP000195557">
    <property type="component" value="Unassembled WGS sequence"/>
</dbReference>